<dbReference type="AlphaFoldDB" id="A0A239GFT7"/>
<evidence type="ECO:0000256" key="5">
    <source>
        <dbReference type="ARBA" id="ARBA00023284"/>
    </source>
</evidence>
<dbReference type="InterPro" id="IPR036249">
    <property type="entry name" value="Thioredoxin-like_sf"/>
</dbReference>
<gene>
    <name evidence="10" type="ORF">SAMN05421812_101380</name>
</gene>
<accession>A0A239GFT7</accession>
<evidence type="ECO:0000256" key="3">
    <source>
        <dbReference type="ARBA" id="ARBA00022982"/>
    </source>
</evidence>
<keyword evidence="2" id="KW-0813">Transport</keyword>
<dbReference type="PROSITE" id="PS00194">
    <property type="entry name" value="THIOREDOXIN_1"/>
    <property type="match status" value="1"/>
</dbReference>
<protein>
    <recommendedName>
        <fullName evidence="6">Thioredoxin</fullName>
    </recommendedName>
</protein>
<dbReference type="EMBL" id="FZPH01000001">
    <property type="protein sequence ID" value="SNS68000.1"/>
    <property type="molecule type" value="Genomic_DNA"/>
</dbReference>
<dbReference type="InterPro" id="IPR005746">
    <property type="entry name" value="Thioredoxin"/>
</dbReference>
<dbReference type="GO" id="GO:0005829">
    <property type="term" value="C:cytosol"/>
    <property type="evidence" value="ECO:0007669"/>
    <property type="project" value="TreeGrafter"/>
</dbReference>
<comment type="similarity">
    <text evidence="1 6">Belongs to the thioredoxin family.</text>
</comment>
<dbReference type="GO" id="GO:0015035">
    <property type="term" value="F:protein-disulfide reductase activity"/>
    <property type="evidence" value="ECO:0007669"/>
    <property type="project" value="InterPro"/>
</dbReference>
<keyword evidence="3" id="KW-0249">Electron transport</keyword>
<dbReference type="PIRSF" id="PIRSF000077">
    <property type="entry name" value="Thioredoxin"/>
    <property type="match status" value="1"/>
</dbReference>
<dbReference type="CDD" id="cd02947">
    <property type="entry name" value="TRX_family"/>
    <property type="match status" value="1"/>
</dbReference>
<feature type="active site" description="Nucleophile" evidence="7">
    <location>
        <position position="35"/>
    </location>
</feature>
<keyword evidence="4 8" id="KW-1015">Disulfide bond</keyword>
<reference evidence="10 11" key="1">
    <citation type="submission" date="2017-06" db="EMBL/GenBank/DDBJ databases">
        <authorList>
            <person name="Kim H.J."/>
            <person name="Triplett B.A."/>
        </authorList>
    </citation>
    <scope>NUCLEOTIDE SEQUENCE [LARGE SCALE GENOMIC DNA]</scope>
    <source>
        <strain evidence="10 11">CGMCC 4.5593</strain>
    </source>
</reference>
<dbReference type="PANTHER" id="PTHR45663:SF11">
    <property type="entry name" value="GEO12009P1"/>
    <property type="match status" value="1"/>
</dbReference>
<sequence length="113" mass="12185">MLQQDLLVTVTDETFADLVLASPRPIVVDVWADWCPPCHAISRSLAELAVELDGRMTVATLDADENPATCRAYQVRSLPTLLIFRGGELVSATVGARPKSALRTLLVENGLPA</sequence>
<dbReference type="PANTHER" id="PTHR45663">
    <property type="entry name" value="GEO12009P1"/>
    <property type="match status" value="1"/>
</dbReference>
<evidence type="ECO:0000313" key="10">
    <source>
        <dbReference type="EMBL" id="SNS68000.1"/>
    </source>
</evidence>
<evidence type="ECO:0000256" key="1">
    <source>
        <dbReference type="ARBA" id="ARBA00008987"/>
    </source>
</evidence>
<feature type="site" description="Contributes to redox potential value" evidence="7">
    <location>
        <position position="37"/>
    </location>
</feature>
<evidence type="ECO:0000259" key="9">
    <source>
        <dbReference type="PROSITE" id="PS51352"/>
    </source>
</evidence>
<proteinExistence type="inferred from homology"/>
<feature type="disulfide bond" description="Redox-active" evidence="8">
    <location>
        <begin position="35"/>
        <end position="38"/>
    </location>
</feature>
<dbReference type="FunFam" id="3.40.30.10:FF:000001">
    <property type="entry name" value="Thioredoxin"/>
    <property type="match status" value="1"/>
</dbReference>
<evidence type="ECO:0000256" key="4">
    <source>
        <dbReference type="ARBA" id="ARBA00023157"/>
    </source>
</evidence>
<dbReference type="SUPFAM" id="SSF52833">
    <property type="entry name" value="Thioredoxin-like"/>
    <property type="match status" value="1"/>
</dbReference>
<feature type="domain" description="Thioredoxin" evidence="9">
    <location>
        <begin position="1"/>
        <end position="111"/>
    </location>
</feature>
<feature type="active site" description="Nucleophile" evidence="7">
    <location>
        <position position="38"/>
    </location>
</feature>
<feature type="site" description="Contributes to redox potential value" evidence="7">
    <location>
        <position position="36"/>
    </location>
</feature>
<dbReference type="Gene3D" id="3.40.30.10">
    <property type="entry name" value="Glutaredoxin"/>
    <property type="match status" value="1"/>
</dbReference>
<evidence type="ECO:0000256" key="6">
    <source>
        <dbReference type="PIRNR" id="PIRNR000077"/>
    </source>
</evidence>
<evidence type="ECO:0000256" key="2">
    <source>
        <dbReference type="ARBA" id="ARBA00022448"/>
    </source>
</evidence>
<evidence type="ECO:0000256" key="8">
    <source>
        <dbReference type="PIRSR" id="PIRSR000077-4"/>
    </source>
</evidence>
<name>A0A239GFT7_9ACTN</name>
<dbReference type="Proteomes" id="UP000198362">
    <property type="component" value="Unassembled WGS sequence"/>
</dbReference>
<evidence type="ECO:0000313" key="11">
    <source>
        <dbReference type="Proteomes" id="UP000198362"/>
    </source>
</evidence>
<dbReference type="InterPro" id="IPR017937">
    <property type="entry name" value="Thioredoxin_CS"/>
</dbReference>
<evidence type="ECO:0000256" key="7">
    <source>
        <dbReference type="PIRSR" id="PIRSR000077-1"/>
    </source>
</evidence>
<dbReference type="OrthoDB" id="9790390at2"/>
<dbReference type="PROSITE" id="PS51352">
    <property type="entry name" value="THIOREDOXIN_2"/>
    <property type="match status" value="1"/>
</dbReference>
<dbReference type="RefSeq" id="WP_089243948.1">
    <property type="nucleotide sequence ID" value="NZ_FZPH01000001.1"/>
</dbReference>
<feature type="site" description="Deprotonates C-terminal active site Cys" evidence="7">
    <location>
        <position position="29"/>
    </location>
</feature>
<dbReference type="Pfam" id="PF00085">
    <property type="entry name" value="Thioredoxin"/>
    <property type="match status" value="1"/>
</dbReference>
<organism evidence="10 11">
    <name type="scientific">Asanoa hainanensis</name>
    <dbReference type="NCBI Taxonomy" id="560556"/>
    <lineage>
        <taxon>Bacteria</taxon>
        <taxon>Bacillati</taxon>
        <taxon>Actinomycetota</taxon>
        <taxon>Actinomycetes</taxon>
        <taxon>Micromonosporales</taxon>
        <taxon>Micromonosporaceae</taxon>
        <taxon>Asanoa</taxon>
    </lineage>
</organism>
<dbReference type="InterPro" id="IPR013766">
    <property type="entry name" value="Thioredoxin_domain"/>
</dbReference>
<dbReference type="PRINTS" id="PR00421">
    <property type="entry name" value="THIOREDOXIN"/>
</dbReference>
<keyword evidence="5 8" id="KW-0676">Redox-active center</keyword>
<dbReference type="GO" id="GO:0045454">
    <property type="term" value="P:cell redox homeostasis"/>
    <property type="evidence" value="ECO:0007669"/>
    <property type="project" value="TreeGrafter"/>
</dbReference>
<keyword evidence="11" id="KW-1185">Reference proteome</keyword>